<gene>
    <name evidence="2" type="ORF">EHV08_01635</name>
</gene>
<accession>A0A432LHE7</accession>
<proteinExistence type="predicted"/>
<feature type="chain" id="PRO_5019297192" evidence="1">
    <location>
        <begin position="21"/>
        <end position="643"/>
    </location>
</feature>
<dbReference type="InterPro" id="IPR021615">
    <property type="entry name" value="Omp28"/>
</dbReference>
<dbReference type="Gene3D" id="2.60.40.10">
    <property type="entry name" value="Immunoglobulins"/>
    <property type="match status" value="1"/>
</dbReference>
<sequence>MNCIRKFIFLLSLTSLPVIGGDLFAQTGNKEIFSLSPVSVSGQESNMQTDANSNMRLGYCTTEYSVGLIAQISGSHSYHAAVQFPKEILNKYIGNKIDSIEFAIKPKRGNMAEIFVCTNLKDMVGTTLTKGVSFNYQEGWNKIKFNTPVTIKKDMNLYIGYVLHLNDGEDYDCLLFDKGAYSVPGKNWYGYDGQWFNNTAGINKNICIRAVISGNKVPDNDISLMKLSQADGGQYVEQNKPKRYTAYIQNNGKKHVNSISVVVSSKGVNTAEFMIDGLDVPNNEPQKIDLDNISIPVEGNYTATFTITKVNGVTDPDDSDNMAEDKGFSIKEGTGPVERTVLFEEFTSEGFDGCAKADSVYSKALENRNDIIRVKHHRNYQSHNDQFVIPEDADYTELYGNSKTFVPAVCVDRLIVSGLEDPGPAYFIDEEQMLNQFFNLAKGIYSFVTLGVEPTITDNNLEVKINGHAGTNEMPLQTDLRLVTWLVEDGIVSTQQAGKDRFIQNGVLRKVLSNSAWGDALDISGYDFEKTYSVALKPEWNVNNLRVVSFVGNYDPSSANRIVYNTAQTLCKAPTGITHTGANNDNYIYIIGNSLFAADGYKLAGTYDLSGRSVPADNLSQGIYVVKVTDGNRVFTQKICIKK</sequence>
<evidence type="ECO:0000256" key="1">
    <source>
        <dbReference type="SAM" id="SignalP"/>
    </source>
</evidence>
<dbReference type="Proteomes" id="UP000278983">
    <property type="component" value="Unassembled WGS sequence"/>
</dbReference>
<dbReference type="Pfam" id="PF11551">
    <property type="entry name" value="Omp28"/>
    <property type="match status" value="1"/>
</dbReference>
<comment type="caution">
    <text evidence="2">The sequence shown here is derived from an EMBL/GenBank/DDBJ whole genome shotgun (WGS) entry which is preliminary data.</text>
</comment>
<dbReference type="EMBL" id="RYYU01000001">
    <property type="protein sequence ID" value="RUL58596.1"/>
    <property type="molecule type" value="Genomic_DNA"/>
</dbReference>
<organism evidence="2 3">
    <name type="scientific">Prevotella koreensis</name>
    <dbReference type="NCBI Taxonomy" id="2490854"/>
    <lineage>
        <taxon>Bacteria</taxon>
        <taxon>Pseudomonadati</taxon>
        <taxon>Bacteroidota</taxon>
        <taxon>Bacteroidia</taxon>
        <taxon>Bacteroidales</taxon>
        <taxon>Prevotellaceae</taxon>
        <taxon>Prevotella</taxon>
    </lineage>
</organism>
<protein>
    <submittedName>
        <fullName evidence="2">Hemin-binding protein</fullName>
    </submittedName>
</protein>
<dbReference type="RefSeq" id="WP_126677693.1">
    <property type="nucleotide sequence ID" value="NZ_RYYU01000001.1"/>
</dbReference>
<keyword evidence="3" id="KW-1185">Reference proteome</keyword>
<name>A0A432LHE7_9BACT</name>
<dbReference type="AlphaFoldDB" id="A0A432LHE7"/>
<evidence type="ECO:0000313" key="3">
    <source>
        <dbReference type="Proteomes" id="UP000278983"/>
    </source>
</evidence>
<dbReference type="InterPro" id="IPR013783">
    <property type="entry name" value="Ig-like_fold"/>
</dbReference>
<dbReference type="OrthoDB" id="1014717at2"/>
<keyword evidence="1" id="KW-0732">Signal</keyword>
<reference evidence="2 3" key="1">
    <citation type="submission" date="2018-12" db="EMBL/GenBank/DDBJ databases">
        <title>Genome sequencing of Prevotella sp. KCOM 3155 (= JS262).</title>
        <authorList>
            <person name="Kook J.-K."/>
            <person name="Park S.-N."/>
            <person name="Lim Y.K."/>
        </authorList>
    </citation>
    <scope>NUCLEOTIDE SEQUENCE [LARGE SCALE GENOMIC DNA]</scope>
    <source>
        <strain evidence="2 3">KCOM 3155</strain>
    </source>
</reference>
<evidence type="ECO:0000313" key="2">
    <source>
        <dbReference type="EMBL" id="RUL58596.1"/>
    </source>
</evidence>
<feature type="signal peptide" evidence="1">
    <location>
        <begin position="1"/>
        <end position="20"/>
    </location>
</feature>